<evidence type="ECO:0000313" key="4">
    <source>
        <dbReference type="Proteomes" id="UP000694571"/>
    </source>
</evidence>
<proteinExistence type="predicted"/>
<accession>A0A8D1LPG7</accession>
<organism evidence="3 4">
    <name type="scientific">Sus scrofa</name>
    <name type="common">Pig</name>
    <dbReference type="NCBI Taxonomy" id="9823"/>
    <lineage>
        <taxon>Eukaryota</taxon>
        <taxon>Metazoa</taxon>
        <taxon>Chordata</taxon>
        <taxon>Craniata</taxon>
        <taxon>Vertebrata</taxon>
        <taxon>Euteleostomi</taxon>
        <taxon>Mammalia</taxon>
        <taxon>Eutheria</taxon>
        <taxon>Laurasiatheria</taxon>
        <taxon>Artiodactyla</taxon>
        <taxon>Suina</taxon>
        <taxon>Suidae</taxon>
        <taxon>Sus</taxon>
    </lineage>
</organism>
<keyword evidence="2" id="KW-1133">Transmembrane helix</keyword>
<feature type="region of interest" description="Disordered" evidence="1">
    <location>
        <begin position="236"/>
        <end position="259"/>
    </location>
</feature>
<feature type="transmembrane region" description="Helical" evidence="2">
    <location>
        <begin position="21"/>
        <end position="49"/>
    </location>
</feature>
<feature type="compositionally biased region" description="Polar residues" evidence="1">
    <location>
        <begin position="236"/>
        <end position="252"/>
    </location>
</feature>
<dbReference type="Proteomes" id="UP000694571">
    <property type="component" value="Unplaced"/>
</dbReference>
<reference evidence="3" key="1">
    <citation type="submission" date="2025-08" db="UniProtKB">
        <authorList>
            <consortium name="Ensembl"/>
        </authorList>
    </citation>
    <scope>IDENTIFICATION</scope>
</reference>
<sequence>KVYSPFVAQVTNPSQPEAVCLILICAAFSASPVVSITVCLVLQVTPLILKPEGEIWGSRKDTLPFGANFSLRSLVWESSHLQEERRILTCGQHCSPFPFQWFLLVWADEQFEIRAHHRKSSNSFLIGGLQAGLNLSFVPLQRHSYHRSHYDPPPSRPAGSLPRFPGARSHRGALMDSQQASGTIVQIVINNKHKHGQGKGLLLWYHTHLVAAAALISGGLSWPWTLCPVHSICSQVDHSPSGSSKPTWTSDSRALLERP</sequence>
<evidence type="ECO:0000256" key="1">
    <source>
        <dbReference type="SAM" id="MobiDB-lite"/>
    </source>
</evidence>
<feature type="transmembrane region" description="Helical" evidence="2">
    <location>
        <begin position="202"/>
        <end position="224"/>
    </location>
</feature>
<evidence type="ECO:0000313" key="3">
    <source>
        <dbReference type="Ensembl" id="ENSSSCP00050011579.1"/>
    </source>
</evidence>
<dbReference type="Ensembl" id="ENSSSCT00050027999.1">
    <property type="protein sequence ID" value="ENSSSCP00050011579.1"/>
    <property type="gene ID" value="ENSSSCG00050020775.1"/>
</dbReference>
<keyword evidence="2" id="KW-0472">Membrane</keyword>
<dbReference type="AlphaFoldDB" id="A0A8D1LPG7"/>
<protein>
    <submittedName>
        <fullName evidence="3">Uncharacterized protein</fullName>
    </submittedName>
</protein>
<name>A0A8D1LPG7_PIG</name>
<keyword evidence="2" id="KW-0812">Transmembrane</keyword>
<evidence type="ECO:0000256" key="2">
    <source>
        <dbReference type="SAM" id="Phobius"/>
    </source>
</evidence>